<dbReference type="AlphaFoldDB" id="A0A7I7S2H1"/>
<evidence type="ECO:0000313" key="5">
    <source>
        <dbReference type="EMBL" id="BBY51088.1"/>
    </source>
</evidence>
<dbReference type="GO" id="GO:0030288">
    <property type="term" value="C:outer membrane-bounded periplasmic space"/>
    <property type="evidence" value="ECO:0007669"/>
    <property type="project" value="TreeGrafter"/>
</dbReference>
<dbReference type="RefSeq" id="WP_163921133.1">
    <property type="nucleotide sequence ID" value="NZ_AP022593.1"/>
</dbReference>
<dbReference type="Pfam" id="PF01520">
    <property type="entry name" value="Amidase_3"/>
    <property type="match status" value="1"/>
</dbReference>
<feature type="region of interest" description="Disordered" evidence="2">
    <location>
        <begin position="59"/>
        <end position="91"/>
    </location>
</feature>
<evidence type="ECO:0000256" key="3">
    <source>
        <dbReference type="SAM" id="SignalP"/>
    </source>
</evidence>
<dbReference type="InterPro" id="IPR050695">
    <property type="entry name" value="N-acetylmuramoyl_amidase_3"/>
</dbReference>
<dbReference type="GO" id="GO:0009253">
    <property type="term" value="P:peptidoglycan catabolic process"/>
    <property type="evidence" value="ECO:0007669"/>
    <property type="project" value="InterPro"/>
</dbReference>
<geneLocation type="plasmid" evidence="6">
    <name>pjcm18538 dna</name>
</geneLocation>
<dbReference type="PANTHER" id="PTHR30404:SF0">
    <property type="entry name" value="N-ACETYLMURAMOYL-L-ALANINE AMIDASE AMIC"/>
    <property type="match status" value="1"/>
</dbReference>
<keyword evidence="1" id="KW-0378">Hydrolase</keyword>
<proteinExistence type="predicted"/>
<protein>
    <submittedName>
        <fullName evidence="5">N-acetylmuramoyl-L-alanine amidase</fullName>
    </submittedName>
</protein>
<name>A0A7I7S2H1_9MYCO</name>
<dbReference type="KEGG" id="marz:MARA_45560"/>
<dbReference type="InterPro" id="IPR002508">
    <property type="entry name" value="MurNAc-LAA_cat"/>
</dbReference>
<feature type="domain" description="MurNAc-LAA" evidence="4">
    <location>
        <begin position="130"/>
        <end position="251"/>
    </location>
</feature>
<dbReference type="SMART" id="SM00646">
    <property type="entry name" value="Ami_3"/>
    <property type="match status" value="1"/>
</dbReference>
<feature type="chain" id="PRO_5039650075" evidence="3">
    <location>
        <begin position="32"/>
        <end position="262"/>
    </location>
</feature>
<sequence length="262" mass="26914">MPVPACLRVGAAKRGLVAAAVGVLVAASSVAGPVAVPTAEAASLAGMIVFLDPGHNGSNDASISRQVPTGRGGTKDCQASGTSSNSGYPEHSFTWETTLRIRQQLNALGVRTAMSRGDDTGLGPCVDERAMMANALKPDAIVSIHADGGPATGRGFHVLYSAPPLNEAQAGPSVQFARVMRDQLQGSGIPPANYIGQSGLMPRSDIAGLNLAQYPSVLVELGNMKNPADSALIESAEGRQKYAEAVVRGIAGFLATRPQRTA</sequence>
<dbReference type="NCBIfam" id="NF038140">
    <property type="entry name" value="amidase_Rv3717"/>
    <property type="match status" value="1"/>
</dbReference>
<dbReference type="EMBL" id="AP022593">
    <property type="protein sequence ID" value="BBY51088.1"/>
    <property type="molecule type" value="Genomic_DNA"/>
</dbReference>
<dbReference type="CDD" id="cd02696">
    <property type="entry name" value="MurNAc-LAA"/>
    <property type="match status" value="1"/>
</dbReference>
<accession>A0A7I7S2H1</accession>
<keyword evidence="3" id="KW-0732">Signal</keyword>
<keyword evidence="6" id="KW-1185">Reference proteome</keyword>
<dbReference type="Gene3D" id="3.40.630.40">
    <property type="entry name" value="Zn-dependent exopeptidases"/>
    <property type="match status" value="1"/>
</dbReference>
<evidence type="ECO:0000259" key="4">
    <source>
        <dbReference type="SMART" id="SM00646"/>
    </source>
</evidence>
<dbReference type="GO" id="GO:0008745">
    <property type="term" value="F:N-acetylmuramoyl-L-alanine amidase activity"/>
    <property type="evidence" value="ECO:0007669"/>
    <property type="project" value="InterPro"/>
</dbReference>
<feature type="compositionally biased region" description="Polar residues" evidence="2">
    <location>
        <begin position="77"/>
        <end position="87"/>
    </location>
</feature>
<gene>
    <name evidence="5" type="ORF">MARA_45560</name>
</gene>
<evidence type="ECO:0000313" key="6">
    <source>
        <dbReference type="Proteomes" id="UP000467428"/>
    </source>
</evidence>
<evidence type="ECO:0000256" key="1">
    <source>
        <dbReference type="ARBA" id="ARBA00022801"/>
    </source>
</evidence>
<dbReference type="PANTHER" id="PTHR30404">
    <property type="entry name" value="N-ACETYLMURAMOYL-L-ALANINE AMIDASE"/>
    <property type="match status" value="1"/>
</dbReference>
<evidence type="ECO:0000256" key="2">
    <source>
        <dbReference type="SAM" id="MobiDB-lite"/>
    </source>
</evidence>
<dbReference type="SUPFAM" id="SSF53187">
    <property type="entry name" value="Zn-dependent exopeptidases"/>
    <property type="match status" value="1"/>
</dbReference>
<dbReference type="Proteomes" id="UP000467428">
    <property type="component" value="Chromosome"/>
</dbReference>
<organism evidence="5 6">
    <name type="scientific">Mycolicibacterium arabiense</name>
    <dbReference type="NCBI Taxonomy" id="1286181"/>
    <lineage>
        <taxon>Bacteria</taxon>
        <taxon>Bacillati</taxon>
        <taxon>Actinomycetota</taxon>
        <taxon>Actinomycetes</taxon>
        <taxon>Mycobacteriales</taxon>
        <taxon>Mycobacteriaceae</taxon>
        <taxon>Mycolicibacterium</taxon>
    </lineage>
</organism>
<reference evidence="5 6" key="1">
    <citation type="journal article" date="2019" name="Emerg. Microbes Infect.">
        <title>Comprehensive subspecies identification of 175 nontuberculous mycobacteria species based on 7547 genomic profiles.</title>
        <authorList>
            <person name="Matsumoto Y."/>
            <person name="Kinjo T."/>
            <person name="Motooka D."/>
            <person name="Nabeya D."/>
            <person name="Jung N."/>
            <person name="Uechi K."/>
            <person name="Horii T."/>
            <person name="Iida T."/>
            <person name="Fujita J."/>
            <person name="Nakamura S."/>
        </authorList>
    </citation>
    <scope>NUCLEOTIDE SEQUENCE [LARGE SCALE GENOMIC DNA]</scope>
    <source>
        <strain evidence="5 6">JCM 18538</strain>
    </source>
</reference>
<feature type="signal peptide" evidence="3">
    <location>
        <begin position="1"/>
        <end position="31"/>
    </location>
</feature>